<dbReference type="EMBL" id="NPEY01000004">
    <property type="protein sequence ID" value="OZT74724.1"/>
    <property type="molecule type" value="Genomic_DNA"/>
</dbReference>
<protein>
    <submittedName>
        <fullName evidence="2">DUF1326 domain-containing protein</fullName>
    </submittedName>
</protein>
<reference evidence="1 3" key="1">
    <citation type="submission" date="2011-10" db="EMBL/GenBank/DDBJ databases">
        <authorList>
            <person name="Quillaguamn J."/>
            <person name="Guzmn D."/>
            <person name="Balderrama-Subieta A."/>
            <person name="Cardona-Ortuo C."/>
            <person name="Guevara-Martnez M."/>
            <person name="Callisaya-Quispe N."/>
        </authorList>
    </citation>
    <scope>NUCLEOTIDE SEQUENCE [LARGE SCALE GENOMIC DNA]</scope>
    <source>
        <strain evidence="1 3">LC1</strain>
    </source>
</reference>
<dbReference type="Pfam" id="PF07040">
    <property type="entry name" value="DUF1326"/>
    <property type="match status" value="1"/>
</dbReference>
<keyword evidence="4" id="KW-1185">Reference proteome</keyword>
<evidence type="ECO:0000313" key="4">
    <source>
        <dbReference type="Proteomes" id="UP000216538"/>
    </source>
</evidence>
<dbReference type="EMBL" id="JH393259">
    <property type="protein sequence ID" value="EHJ91491.1"/>
    <property type="molecule type" value="Genomic_DNA"/>
</dbReference>
<proteinExistence type="predicted"/>
<dbReference type="OrthoDB" id="340106at2"/>
<sequence length="201" mass="21833">MSHQWSIRGEYLESCNCKGACPCIYLGNPTEGECTALVGWHITQGLFEEVDLSDRNVAIALHSPGHMAEGNWKVVLYIDQRVDARQQEALSSIFGGQVGGHPALLASFISEVVAVESLPIHFEVEKGRRQLKIGESAETEITALEGQNGAEVTIHNHPLAVAPGETLVVARSQSLLHRSHGIDIDLSERSAFYSPFAYSGP</sequence>
<dbReference type="STRING" id="1072583.KUC_3041"/>
<reference evidence="2 4" key="2">
    <citation type="submission" date="2017-07" db="EMBL/GenBank/DDBJ databases">
        <title>Shotgun whole genome sequences of three halophilic bacterial isolates.</title>
        <authorList>
            <person name="Pozzo T."/>
            <person name="Higdon S.M."/>
            <person name="Quillaguaman J."/>
        </authorList>
    </citation>
    <scope>NUCLEOTIDE SEQUENCE [LARGE SCALE GENOMIC DNA]</scope>
    <source>
        <strain evidence="2 4">LC1</strain>
    </source>
</reference>
<gene>
    <name evidence="2" type="ORF">CE457_06140</name>
    <name evidence="1" type="ORF">KUC_3041</name>
</gene>
<name>A0A265DZF3_9GAMM</name>
<dbReference type="RefSeq" id="WP_007113980.1">
    <property type="nucleotide sequence ID" value="NZ_JH393259.1"/>
</dbReference>
<dbReference type="AlphaFoldDB" id="A0A265DZF3"/>
<evidence type="ECO:0000313" key="3">
    <source>
        <dbReference type="Proteomes" id="UP000005756"/>
    </source>
</evidence>
<accession>A0A265DZF3</accession>
<dbReference type="Proteomes" id="UP000005756">
    <property type="component" value="Unassembled WGS sequence"/>
</dbReference>
<evidence type="ECO:0000313" key="2">
    <source>
        <dbReference type="EMBL" id="OZT74724.1"/>
    </source>
</evidence>
<dbReference type="Proteomes" id="UP000216538">
    <property type="component" value="Unassembled WGS sequence"/>
</dbReference>
<organism evidence="1 3">
    <name type="scientific">Vreelandella boliviensis LC1</name>
    <dbReference type="NCBI Taxonomy" id="1072583"/>
    <lineage>
        <taxon>Bacteria</taxon>
        <taxon>Pseudomonadati</taxon>
        <taxon>Pseudomonadota</taxon>
        <taxon>Gammaproteobacteria</taxon>
        <taxon>Oceanospirillales</taxon>
        <taxon>Halomonadaceae</taxon>
        <taxon>Vreelandella</taxon>
    </lineage>
</organism>
<dbReference type="InterPro" id="IPR009758">
    <property type="entry name" value="DUF1326"/>
</dbReference>
<evidence type="ECO:0000313" key="1">
    <source>
        <dbReference type="EMBL" id="EHJ91491.1"/>
    </source>
</evidence>